<name>A0A0D2UMY2_CAPO3</name>
<dbReference type="InParanoid" id="A0A0D2UMY2"/>
<keyword evidence="4" id="KW-0805">Transcription regulation</keyword>
<evidence type="ECO:0000256" key="4">
    <source>
        <dbReference type="RuleBase" id="RU364147"/>
    </source>
</evidence>
<evidence type="ECO:0000313" key="5">
    <source>
        <dbReference type="EMBL" id="KJE96401.1"/>
    </source>
</evidence>
<dbReference type="AlphaFoldDB" id="A0A0D2UMY2"/>
<reference evidence="6" key="1">
    <citation type="submission" date="2011-02" db="EMBL/GenBank/DDBJ databases">
        <title>The Genome Sequence of Capsaspora owczarzaki ATCC 30864.</title>
        <authorList>
            <person name="Russ C."/>
            <person name="Cuomo C."/>
            <person name="Burger G."/>
            <person name="Gray M.W."/>
            <person name="Holland P.W.H."/>
            <person name="King N."/>
            <person name="Lang F.B.F."/>
            <person name="Roger A.J."/>
            <person name="Ruiz-Trillo I."/>
            <person name="Young S.K."/>
            <person name="Zeng Q."/>
            <person name="Gargeya S."/>
            <person name="Alvarado L."/>
            <person name="Berlin A."/>
            <person name="Chapman S.B."/>
            <person name="Chen Z."/>
            <person name="Freedman E."/>
            <person name="Gellesch M."/>
            <person name="Goldberg J."/>
            <person name="Griggs A."/>
            <person name="Gujja S."/>
            <person name="Heilman E."/>
            <person name="Heiman D."/>
            <person name="Howarth C."/>
            <person name="Mehta T."/>
            <person name="Neiman D."/>
            <person name="Pearson M."/>
            <person name="Roberts A."/>
            <person name="Saif S."/>
            <person name="Shea T."/>
            <person name="Shenoy N."/>
            <person name="Sisk P."/>
            <person name="Stolte C."/>
            <person name="Sykes S."/>
            <person name="White J."/>
            <person name="Yandava C."/>
            <person name="Haas B."/>
            <person name="Nusbaum C."/>
            <person name="Birren B."/>
        </authorList>
    </citation>
    <scope>NUCLEOTIDE SEQUENCE</scope>
    <source>
        <strain evidence="6">ATCC 30864</strain>
    </source>
</reference>
<dbReference type="GO" id="GO:0006357">
    <property type="term" value="P:regulation of transcription by RNA polymerase II"/>
    <property type="evidence" value="ECO:0007669"/>
    <property type="project" value="InterPro"/>
</dbReference>
<sequence length="115" mass="12334">MSQSHAKPALADLEAIEKDILASMRAASSAIAHLAAETADADGFERSVAEVFSTIKAVQTSLPPHFHEIAQIQRLPFENSSYGAKLDCELATQRHAIALQHAEKLVQLATVSGEL</sequence>
<evidence type="ECO:0000256" key="2">
    <source>
        <dbReference type="ARBA" id="ARBA00008186"/>
    </source>
</evidence>
<dbReference type="Proteomes" id="UP000008743">
    <property type="component" value="Unassembled WGS sequence"/>
</dbReference>
<gene>
    <name evidence="4" type="primary">MED11</name>
    <name evidence="5" type="ORF">CAOG_006733</name>
</gene>
<organism evidence="5 6">
    <name type="scientific">Capsaspora owczarzaki (strain ATCC 30864)</name>
    <dbReference type="NCBI Taxonomy" id="595528"/>
    <lineage>
        <taxon>Eukaryota</taxon>
        <taxon>Filasterea</taxon>
        <taxon>Capsaspora</taxon>
    </lineage>
</organism>
<keyword evidence="4" id="KW-0010">Activator</keyword>
<comment type="subcellular location">
    <subcellularLocation>
        <location evidence="1 4">Nucleus</location>
    </subcellularLocation>
</comment>
<keyword evidence="6" id="KW-1185">Reference proteome</keyword>
<dbReference type="InterPro" id="IPR019404">
    <property type="entry name" value="Mediator_Med11"/>
</dbReference>
<evidence type="ECO:0000256" key="3">
    <source>
        <dbReference type="ARBA" id="ARBA00023242"/>
    </source>
</evidence>
<keyword evidence="3 4" id="KW-0539">Nucleus</keyword>
<dbReference type="GO" id="GO:0016592">
    <property type="term" value="C:mediator complex"/>
    <property type="evidence" value="ECO:0007669"/>
    <property type="project" value="InterPro"/>
</dbReference>
<keyword evidence="4" id="KW-0804">Transcription</keyword>
<dbReference type="Pfam" id="PF10280">
    <property type="entry name" value="Med11"/>
    <property type="match status" value="1"/>
</dbReference>
<dbReference type="EMBL" id="KE346371">
    <property type="protein sequence ID" value="KJE96401.1"/>
    <property type="molecule type" value="Genomic_DNA"/>
</dbReference>
<dbReference type="GO" id="GO:0003712">
    <property type="term" value="F:transcription coregulator activity"/>
    <property type="evidence" value="ECO:0007669"/>
    <property type="project" value="InterPro"/>
</dbReference>
<comment type="similarity">
    <text evidence="2 4">Belongs to the Mediator complex subunit 11 family.</text>
</comment>
<dbReference type="RefSeq" id="XP_004344354.1">
    <property type="nucleotide sequence ID" value="XM_004344304.2"/>
</dbReference>
<dbReference type="PANTHER" id="PTHR22890">
    <property type="entry name" value="MEDIATOR OF RNA POLYMERASE II TRANSCRIPTION SUBUNIT 11"/>
    <property type="match status" value="1"/>
</dbReference>
<comment type="function">
    <text evidence="4">Component of the Mediator complex, a coactivator involved in the regulated transcription of nearly all RNA polymerase II-dependent genes. Mediator functions as a bridge to convey information from gene-specific regulatory proteins to the basal RNA polymerase II transcription machinery. Mediator is recruited to promoters by direct interactions with regulatory proteins and serves as a scaffold for the assembly of a functional pre-initiation complex with RNA polymerase II and the general transcription factors.</text>
</comment>
<evidence type="ECO:0000313" key="6">
    <source>
        <dbReference type="Proteomes" id="UP000008743"/>
    </source>
</evidence>
<accession>A0A0D2UMY2</accession>
<evidence type="ECO:0000256" key="1">
    <source>
        <dbReference type="ARBA" id="ARBA00004123"/>
    </source>
</evidence>
<proteinExistence type="inferred from homology"/>
<comment type="subunit">
    <text evidence="4">Component of the Mediator complex.</text>
</comment>
<protein>
    <recommendedName>
        <fullName evidence="4">Mediator of RNA polymerase II transcription subunit 11</fullName>
    </recommendedName>
    <alternativeName>
        <fullName evidence="4">Mediator complex subunit 11</fullName>
    </alternativeName>
</protein>